<sequence length="372" mass="42952">MRKRILITLSIFLLSLLAVFFMVKFQKREKLVKVERREVQKVVYASGYVEPEDYLVIKSEVSGRVEKLLVREGDRVKKGQLMAVLSHEDLVAAEEELLQRLKLVEERLKEDSPYLTALKSRVDDARIQVDQTERELRRREELAAKGLIPSEQLEKYRTAYERAVHLLREAEASYRDTVESLRRERNILRYQLQRVREDIDKRFVRSPVDGLVLKRFVSEGSYVNHLSQDNKLFAVSGSQKNQVLLELDEDYAGLVKEGQKVLLTLDAFPGKVWQGVVYKVESLVDRSRRVMTVKVKAELPENVPVHASVSAQILVERKYALLIPAYAYKDGKVIKYEKVRKVELPVKVGNNYDGYLEVLEGLKEGDLLVVPP</sequence>
<accession>D3SPT4</accession>
<dbReference type="STRING" id="638303.Thal_0537"/>
<dbReference type="Pfam" id="PF25973">
    <property type="entry name" value="BSH_CzcB"/>
    <property type="match status" value="1"/>
</dbReference>
<dbReference type="Gene3D" id="2.40.420.20">
    <property type="match status" value="1"/>
</dbReference>
<dbReference type="eggNOG" id="COG0845">
    <property type="taxonomic scope" value="Bacteria"/>
</dbReference>
<keyword evidence="5" id="KW-1185">Reference proteome</keyword>
<dbReference type="GO" id="GO:1990281">
    <property type="term" value="C:efflux pump complex"/>
    <property type="evidence" value="ECO:0007669"/>
    <property type="project" value="TreeGrafter"/>
</dbReference>
<gene>
    <name evidence="4" type="ordered locus">Thal_0537</name>
</gene>
<dbReference type="PANTHER" id="PTHR30469">
    <property type="entry name" value="MULTIDRUG RESISTANCE PROTEIN MDTA"/>
    <property type="match status" value="1"/>
</dbReference>
<dbReference type="Gene3D" id="2.40.30.170">
    <property type="match status" value="1"/>
</dbReference>
<dbReference type="Pfam" id="PF25954">
    <property type="entry name" value="Beta-barrel_RND_2"/>
    <property type="match status" value="1"/>
</dbReference>
<dbReference type="InterPro" id="IPR058792">
    <property type="entry name" value="Beta-barrel_RND_2"/>
</dbReference>
<evidence type="ECO:0000256" key="1">
    <source>
        <dbReference type="SAM" id="Coils"/>
    </source>
</evidence>
<dbReference type="InterPro" id="IPR058647">
    <property type="entry name" value="BSH_CzcB-like"/>
</dbReference>
<dbReference type="RefSeq" id="WP_012991578.1">
    <property type="nucleotide sequence ID" value="NC_013894.1"/>
</dbReference>
<dbReference type="OrthoDB" id="9777308at2"/>
<dbReference type="HOGENOM" id="CLU_018816_14_4_0"/>
<feature type="coiled-coil region" evidence="1">
    <location>
        <begin position="87"/>
        <end position="198"/>
    </location>
</feature>
<feature type="domain" description="CusB-like beta-barrel" evidence="2">
    <location>
        <begin position="246"/>
        <end position="296"/>
    </location>
</feature>
<organism evidence="4 5">
    <name type="scientific">Thermocrinis albus (strain DSM 14484 / JCM 11386 / HI 11/12)</name>
    <dbReference type="NCBI Taxonomy" id="638303"/>
    <lineage>
        <taxon>Bacteria</taxon>
        <taxon>Pseudomonadati</taxon>
        <taxon>Aquificota</taxon>
        <taxon>Aquificia</taxon>
        <taxon>Aquificales</taxon>
        <taxon>Aquificaceae</taxon>
        <taxon>Thermocrinis</taxon>
    </lineage>
</organism>
<dbReference type="Gene3D" id="1.10.287.470">
    <property type="entry name" value="Helix hairpin bin"/>
    <property type="match status" value="1"/>
</dbReference>
<evidence type="ECO:0000259" key="2">
    <source>
        <dbReference type="Pfam" id="PF25954"/>
    </source>
</evidence>
<dbReference type="SUPFAM" id="SSF111369">
    <property type="entry name" value="HlyD-like secretion proteins"/>
    <property type="match status" value="1"/>
</dbReference>
<reference evidence="5" key="1">
    <citation type="journal article" date="2010" name="Stand. Genomic Sci.">
        <title>Complete genome sequence of Thermocrinis albus type strain (HI 11/12T).</title>
        <authorList>
            <person name="Wirth R."/>
            <person name="Sikorski J."/>
            <person name="Brambilla E."/>
            <person name="Misra M."/>
            <person name="Lapidus A."/>
            <person name="Copeland A."/>
            <person name="Nolan M."/>
            <person name="Lucas S."/>
            <person name="Chen F."/>
            <person name="Tice H."/>
            <person name="Cheng J.F."/>
            <person name="Han C."/>
            <person name="Detter J.C."/>
            <person name="Tapia R."/>
            <person name="Bruce D."/>
            <person name="Goodwin L."/>
            <person name="Pitluck S."/>
            <person name="Pati A."/>
            <person name="Anderson I."/>
            <person name="Ivanova N."/>
            <person name="Mavromatis K."/>
            <person name="Mikhailova N."/>
            <person name="Chen A."/>
            <person name="Palaniappan K."/>
            <person name="Bilek Y."/>
            <person name="Hader T."/>
            <person name="Land M."/>
            <person name="Hauser L."/>
            <person name="Chang Y.J."/>
            <person name="Jeffries C.D."/>
            <person name="Tindall B.J."/>
            <person name="Rohde M."/>
            <person name="Goker M."/>
            <person name="Bristow J."/>
            <person name="Eisen J.A."/>
            <person name="Markowitz V."/>
            <person name="Hugenholtz P."/>
            <person name="Kyrpides N.C."/>
            <person name="Klenk H.P."/>
        </authorList>
    </citation>
    <scope>NUCLEOTIDE SEQUENCE [LARGE SCALE GENOMIC DNA]</scope>
    <source>
        <strain evidence="5">DSM 14484 / JCM 11386 / HI 11/12</strain>
    </source>
</reference>
<dbReference type="EMBL" id="CP001931">
    <property type="protein sequence ID" value="ADC89171.1"/>
    <property type="molecule type" value="Genomic_DNA"/>
</dbReference>
<evidence type="ECO:0000259" key="3">
    <source>
        <dbReference type="Pfam" id="PF25973"/>
    </source>
</evidence>
<feature type="domain" description="CzcB-like barrel-sandwich hybrid" evidence="3">
    <location>
        <begin position="56"/>
        <end position="236"/>
    </location>
</feature>
<dbReference type="PANTHER" id="PTHR30469:SF15">
    <property type="entry name" value="HLYD FAMILY OF SECRETION PROTEINS"/>
    <property type="match status" value="1"/>
</dbReference>
<dbReference type="KEGG" id="tal:Thal_0537"/>
<protein>
    <submittedName>
        <fullName evidence="4">Efflux transporter, RND family, MFP subunit</fullName>
    </submittedName>
</protein>
<dbReference type="Proteomes" id="UP000002043">
    <property type="component" value="Chromosome"/>
</dbReference>
<keyword evidence="1" id="KW-0175">Coiled coil</keyword>
<evidence type="ECO:0000313" key="5">
    <source>
        <dbReference type="Proteomes" id="UP000002043"/>
    </source>
</evidence>
<proteinExistence type="predicted"/>
<evidence type="ECO:0000313" key="4">
    <source>
        <dbReference type="EMBL" id="ADC89171.1"/>
    </source>
</evidence>
<name>D3SPT4_THEAH</name>
<dbReference type="GO" id="GO:0015562">
    <property type="term" value="F:efflux transmembrane transporter activity"/>
    <property type="evidence" value="ECO:0007669"/>
    <property type="project" value="TreeGrafter"/>
</dbReference>
<dbReference type="AlphaFoldDB" id="D3SPT4"/>
<dbReference type="Gene3D" id="2.40.50.100">
    <property type="match status" value="1"/>
</dbReference>